<evidence type="ECO:0000313" key="8">
    <source>
        <dbReference type="EMBL" id="HED30366.1"/>
    </source>
</evidence>
<organism evidence="8">
    <name type="scientific">Prosthecochloris aestuarii</name>
    <dbReference type="NCBI Taxonomy" id="1102"/>
    <lineage>
        <taxon>Bacteria</taxon>
        <taxon>Pseudomonadati</taxon>
        <taxon>Chlorobiota</taxon>
        <taxon>Chlorobiia</taxon>
        <taxon>Chlorobiales</taxon>
        <taxon>Chlorobiaceae</taxon>
        <taxon>Prosthecochloris</taxon>
    </lineage>
</organism>
<dbReference type="EMBL" id="DSBW01000033">
    <property type="protein sequence ID" value="HED30366.1"/>
    <property type="molecule type" value="Genomic_DNA"/>
</dbReference>
<sequence>MKKGFLGMVAALFVLLVSTSFAQAAANPYVSASAGLGFLTDSTVEQNGVDVDKVEYKTGFAVRGALGLDADMYRLEGEIGYQVNDIEGADDEDVSIFSFMANGYVDFESQGSALTPYVMAGLGVANVDFDVDGCDMDDTVFAYQLGAGIAYQATPNVQLDLGYRYFATSDVEVGDGDYELDIDTHNIMAGVRVAL</sequence>
<dbReference type="SUPFAM" id="SSF56925">
    <property type="entry name" value="OMPA-like"/>
    <property type="match status" value="1"/>
</dbReference>
<keyword evidence="4 6" id="KW-0732">Signal</keyword>
<evidence type="ECO:0000259" key="7">
    <source>
        <dbReference type="Pfam" id="PF13505"/>
    </source>
</evidence>
<evidence type="ECO:0000256" key="3">
    <source>
        <dbReference type="ARBA" id="ARBA00022692"/>
    </source>
</evidence>
<keyword evidence="2" id="KW-1134">Transmembrane beta strand</keyword>
<feature type="chain" id="PRO_5032671301" evidence="6">
    <location>
        <begin position="25"/>
        <end position="195"/>
    </location>
</feature>
<proteinExistence type="predicted"/>
<dbReference type="Gene3D" id="2.40.160.20">
    <property type="match status" value="1"/>
</dbReference>
<dbReference type="InterPro" id="IPR027385">
    <property type="entry name" value="Beta-barrel_OMP"/>
</dbReference>
<comment type="caution">
    <text evidence="8">The sequence shown here is derived from an EMBL/GenBank/DDBJ whole genome shotgun (WGS) entry which is preliminary data.</text>
</comment>
<dbReference type="PANTHER" id="PTHR35892">
    <property type="entry name" value="OUTER MEMBRANE PROTEIN PAGN-RELATED"/>
    <property type="match status" value="1"/>
</dbReference>
<evidence type="ECO:0000256" key="1">
    <source>
        <dbReference type="ARBA" id="ARBA00004571"/>
    </source>
</evidence>
<dbReference type="InterPro" id="IPR011250">
    <property type="entry name" value="OMP/PagP_B-barrel"/>
</dbReference>
<dbReference type="InterPro" id="IPR051723">
    <property type="entry name" value="Bact_OM_Invasion-Related"/>
</dbReference>
<feature type="domain" description="Outer membrane protein beta-barrel" evidence="7">
    <location>
        <begin position="11"/>
        <end position="191"/>
    </location>
</feature>
<name>A0A831SMH0_PROAE</name>
<dbReference type="GO" id="GO:0009279">
    <property type="term" value="C:cell outer membrane"/>
    <property type="evidence" value="ECO:0007669"/>
    <property type="project" value="UniProtKB-SubCell"/>
</dbReference>
<dbReference type="AlphaFoldDB" id="A0A831SMH0"/>
<dbReference type="PANTHER" id="PTHR35892:SF2">
    <property type="entry name" value="OUTER MEMBRANE PROTEIN PAGN"/>
    <property type="match status" value="1"/>
</dbReference>
<feature type="signal peptide" evidence="6">
    <location>
        <begin position="1"/>
        <end position="24"/>
    </location>
</feature>
<comment type="subcellular location">
    <subcellularLocation>
        <location evidence="1">Cell outer membrane</location>
        <topology evidence="1">Multi-pass membrane protein</topology>
    </subcellularLocation>
</comment>
<evidence type="ECO:0000256" key="2">
    <source>
        <dbReference type="ARBA" id="ARBA00022452"/>
    </source>
</evidence>
<reference evidence="8" key="1">
    <citation type="journal article" date="2020" name="mSystems">
        <title>Genome- and Community-Level Interaction Insights into Carbon Utilization and Element Cycling Functions of Hydrothermarchaeota in Hydrothermal Sediment.</title>
        <authorList>
            <person name="Zhou Z."/>
            <person name="Liu Y."/>
            <person name="Xu W."/>
            <person name="Pan J."/>
            <person name="Luo Z.H."/>
            <person name="Li M."/>
        </authorList>
    </citation>
    <scope>NUCLEOTIDE SEQUENCE [LARGE SCALE GENOMIC DNA]</scope>
    <source>
        <strain evidence="8">SpSt-1181</strain>
    </source>
</reference>
<evidence type="ECO:0000256" key="5">
    <source>
        <dbReference type="ARBA" id="ARBA00023136"/>
    </source>
</evidence>
<protein>
    <submittedName>
        <fullName evidence="8">Porin family protein</fullName>
    </submittedName>
</protein>
<dbReference type="Proteomes" id="UP000886335">
    <property type="component" value="Unassembled WGS sequence"/>
</dbReference>
<accession>A0A831SMH0</accession>
<keyword evidence="3" id="KW-0812">Transmembrane</keyword>
<gene>
    <name evidence="8" type="ORF">ENN50_01475</name>
</gene>
<dbReference type="Pfam" id="PF13505">
    <property type="entry name" value="OMP_b-brl"/>
    <property type="match status" value="1"/>
</dbReference>
<evidence type="ECO:0000256" key="6">
    <source>
        <dbReference type="SAM" id="SignalP"/>
    </source>
</evidence>
<keyword evidence="5" id="KW-0472">Membrane</keyword>
<evidence type="ECO:0000256" key="4">
    <source>
        <dbReference type="ARBA" id="ARBA00022729"/>
    </source>
</evidence>